<dbReference type="EMBL" id="BNAT01000019">
    <property type="protein sequence ID" value="GHE34182.1"/>
    <property type="molecule type" value="Genomic_DNA"/>
</dbReference>
<reference evidence="1" key="2">
    <citation type="submission" date="2020-09" db="EMBL/GenBank/DDBJ databases">
        <authorList>
            <person name="Sun Q."/>
            <person name="Zhou Y."/>
        </authorList>
    </citation>
    <scope>NUCLEOTIDE SEQUENCE</scope>
    <source>
        <strain evidence="1">CGMCC 4.7403</strain>
    </source>
</reference>
<keyword evidence="2" id="KW-1185">Reference proteome</keyword>
<evidence type="ECO:0000313" key="1">
    <source>
        <dbReference type="EMBL" id="GHE34182.1"/>
    </source>
</evidence>
<sequence length="149" mass="16434">MDAALASLIAVAGTLLGTVLEPLLLRHTTRKDQPRTTAARFASQLSVHRGHLYKRWEIARRENSDPRETEAANSTSNTSRDDVTLRLYELRVLTRNAELLRLAGAAGDATYAVKPHDEDLPTVTRAEMDARRNRALTADRAFLTAAAAI</sequence>
<dbReference type="RefSeq" id="WP_189784832.1">
    <property type="nucleotide sequence ID" value="NZ_BNAT01000019.1"/>
</dbReference>
<comment type="caution">
    <text evidence="1">The sequence shown here is derived from an EMBL/GenBank/DDBJ whole genome shotgun (WGS) entry which is preliminary data.</text>
</comment>
<dbReference type="AlphaFoldDB" id="A0A918Z2C3"/>
<gene>
    <name evidence="1" type="ORF">GCM10017771_51610</name>
</gene>
<name>A0A918Z2C3_9ACTN</name>
<reference evidence="1" key="1">
    <citation type="journal article" date="2014" name="Int. J. Syst. Evol. Microbiol.">
        <title>Complete genome sequence of Corynebacterium casei LMG S-19264T (=DSM 44701T), isolated from a smear-ripened cheese.</title>
        <authorList>
            <consortium name="US DOE Joint Genome Institute (JGI-PGF)"/>
            <person name="Walter F."/>
            <person name="Albersmeier A."/>
            <person name="Kalinowski J."/>
            <person name="Ruckert C."/>
        </authorList>
    </citation>
    <scope>NUCLEOTIDE SEQUENCE</scope>
    <source>
        <strain evidence="1">CGMCC 4.7403</strain>
    </source>
</reference>
<dbReference type="Proteomes" id="UP000603227">
    <property type="component" value="Unassembled WGS sequence"/>
</dbReference>
<proteinExistence type="predicted"/>
<protein>
    <submittedName>
        <fullName evidence="1">Uncharacterized protein</fullName>
    </submittedName>
</protein>
<evidence type="ECO:0000313" key="2">
    <source>
        <dbReference type="Proteomes" id="UP000603227"/>
    </source>
</evidence>
<organism evidence="1 2">
    <name type="scientific">Streptomyces capitiformicae</name>
    <dbReference type="NCBI Taxonomy" id="2014920"/>
    <lineage>
        <taxon>Bacteria</taxon>
        <taxon>Bacillati</taxon>
        <taxon>Actinomycetota</taxon>
        <taxon>Actinomycetes</taxon>
        <taxon>Kitasatosporales</taxon>
        <taxon>Streptomycetaceae</taxon>
        <taxon>Streptomyces</taxon>
    </lineage>
</organism>
<accession>A0A918Z2C3</accession>